<evidence type="ECO:0000313" key="9">
    <source>
        <dbReference type="EMBL" id="WQD36664.1"/>
    </source>
</evidence>
<organism evidence="9 10">
    <name type="scientific">Niabella yanshanensis</name>
    <dbReference type="NCBI Taxonomy" id="577386"/>
    <lineage>
        <taxon>Bacteria</taxon>
        <taxon>Pseudomonadati</taxon>
        <taxon>Bacteroidota</taxon>
        <taxon>Chitinophagia</taxon>
        <taxon>Chitinophagales</taxon>
        <taxon>Chitinophagaceae</taxon>
        <taxon>Niabella</taxon>
    </lineage>
</organism>
<dbReference type="SUPFAM" id="SSF51011">
    <property type="entry name" value="Glycosyl hydrolase domain"/>
    <property type="match status" value="1"/>
</dbReference>
<protein>
    <recommendedName>
        <fullName evidence="3">non-reducing end alpha-L-arabinofuranosidase</fullName>
        <ecNumber evidence="3">3.2.1.55</ecNumber>
    </recommendedName>
</protein>
<evidence type="ECO:0000256" key="3">
    <source>
        <dbReference type="ARBA" id="ARBA00012670"/>
    </source>
</evidence>
<dbReference type="InterPro" id="IPR010720">
    <property type="entry name" value="Alpha-L-AF_C"/>
</dbReference>
<dbReference type="PANTHER" id="PTHR31776:SF0">
    <property type="entry name" value="ALPHA-L-ARABINOFURANOSIDASE 1"/>
    <property type="match status" value="1"/>
</dbReference>
<sequence length="655" mass="73664">MRRNIFLLLALAIGIYVPAQDKTFVVSVNKPIAPIQPTMWGVFFEDINFGADGGIYAELVKNRSFEFTKPLMGWKVDQQPVEEGSVLIQNRGVAHTANPRFARVTVNNRKRGSLSITNEGFRGMGIKKGLRYDFSTLYRSVSGKVKLYVELLNANKEVIGTTELRPSETKTWLKLKADFTSSATEEKGSMRLVFEGNGIIDLDMISLFPGDTWKNRPGGMRADMVQMLADMKPGFIRFPGGCIVEGYDLAQRYQWKKTVGPLEERQLIINRWNTEFAHRPAPDYFQTFGLGFFEYFQLCADIGAEPLPILNCGMACQFNSGEVVPLDQIQPYIDDALDLIEFANGAITTKWGKLRAQMGHPEPFHLKMLGVGNENWGPQYLERFKVFQKALKEKHPEIKLIASSGTDPVGERFNLLNTELRALDTDFIDEHYYRPPQFFFSNINRYDNYPRNGSKVFAGEYASHVPNTNGAVKSNWLAALSEAAFLTGLERNAEVVQMASYAPLFAHYDGWQWAPDLIWMNNLKIVGSPSYHVQKLYSVNKGTTVIPIQRDNKIIDGKDSLYATAAIDAESKEIIVKIVNAQPHEQKICLNFEGIKKLGGTAVHTVLQNDNLDKINTIAEPDAVAPKTKNIKVSGKKQPIAVKGYSFNVIRIKYS</sequence>
<dbReference type="SUPFAM" id="SSF51445">
    <property type="entry name" value="(Trans)glycosidases"/>
    <property type="match status" value="1"/>
</dbReference>
<dbReference type="EMBL" id="CP139960">
    <property type="protein sequence ID" value="WQD36664.1"/>
    <property type="molecule type" value="Genomic_DNA"/>
</dbReference>
<dbReference type="SMART" id="SM00813">
    <property type="entry name" value="Alpha-L-AF_C"/>
    <property type="match status" value="1"/>
</dbReference>
<evidence type="ECO:0000256" key="1">
    <source>
        <dbReference type="ARBA" id="ARBA00001462"/>
    </source>
</evidence>
<dbReference type="Gene3D" id="2.60.120.260">
    <property type="entry name" value="Galactose-binding domain-like"/>
    <property type="match status" value="1"/>
</dbReference>
<evidence type="ECO:0000313" key="10">
    <source>
        <dbReference type="Proteomes" id="UP001325680"/>
    </source>
</evidence>
<evidence type="ECO:0000256" key="6">
    <source>
        <dbReference type="ARBA" id="ARBA00023180"/>
    </source>
</evidence>
<comment type="similarity">
    <text evidence="2">Belongs to the glycosyl hydrolase 51 family.</text>
</comment>
<keyword evidence="5" id="KW-0378">Hydrolase</keyword>
<reference evidence="9 10" key="1">
    <citation type="submission" date="2023-12" db="EMBL/GenBank/DDBJ databases">
        <title>Genome sequencing and assembly of bacterial species from a model synthetic community.</title>
        <authorList>
            <person name="Hogle S.L."/>
        </authorList>
    </citation>
    <scope>NUCLEOTIDE SEQUENCE [LARGE SCALE GENOMIC DNA]</scope>
    <source>
        <strain evidence="9 10">HAMBI_3031</strain>
    </source>
</reference>
<keyword evidence="10" id="KW-1185">Reference proteome</keyword>
<dbReference type="InterPro" id="IPR051563">
    <property type="entry name" value="Glycosyl_Hydrolase_51"/>
</dbReference>
<name>A0ABZ0W1T7_9BACT</name>
<dbReference type="Pfam" id="PF06964">
    <property type="entry name" value="Alpha-L-AF_C"/>
    <property type="match status" value="1"/>
</dbReference>
<dbReference type="InterPro" id="IPR055235">
    <property type="entry name" value="ASD1_cat"/>
</dbReference>
<dbReference type="RefSeq" id="WP_114790280.1">
    <property type="nucleotide sequence ID" value="NZ_CP139960.1"/>
</dbReference>
<comment type="catalytic activity">
    <reaction evidence="1">
        <text>Hydrolysis of terminal non-reducing alpha-L-arabinofuranoside residues in alpha-L-arabinosides.</text>
        <dbReference type="EC" id="3.2.1.55"/>
    </reaction>
</comment>
<keyword evidence="6" id="KW-0325">Glycoprotein</keyword>
<dbReference type="EC" id="3.2.1.55" evidence="3"/>
<evidence type="ECO:0000256" key="2">
    <source>
        <dbReference type="ARBA" id="ARBA00007186"/>
    </source>
</evidence>
<dbReference type="InterPro" id="IPR013780">
    <property type="entry name" value="Glyco_hydro_b"/>
</dbReference>
<feature type="chain" id="PRO_5047274634" description="non-reducing end alpha-L-arabinofuranosidase" evidence="7">
    <location>
        <begin position="20"/>
        <end position="655"/>
    </location>
</feature>
<keyword evidence="4 7" id="KW-0732">Signal</keyword>
<accession>A0ABZ0W1T7</accession>
<evidence type="ECO:0000256" key="4">
    <source>
        <dbReference type="ARBA" id="ARBA00022729"/>
    </source>
</evidence>
<dbReference type="PANTHER" id="PTHR31776">
    <property type="entry name" value="ALPHA-L-ARABINOFURANOSIDASE 1"/>
    <property type="match status" value="1"/>
</dbReference>
<dbReference type="Proteomes" id="UP001325680">
    <property type="component" value="Chromosome"/>
</dbReference>
<dbReference type="InterPro" id="IPR017853">
    <property type="entry name" value="GH"/>
</dbReference>
<dbReference type="Pfam" id="PF22848">
    <property type="entry name" value="ASD1_dom"/>
    <property type="match status" value="1"/>
</dbReference>
<feature type="domain" description="Alpha-L-arabinofuranosidase C-terminal" evidence="8">
    <location>
        <begin position="459"/>
        <end position="646"/>
    </location>
</feature>
<evidence type="ECO:0000259" key="8">
    <source>
        <dbReference type="SMART" id="SM00813"/>
    </source>
</evidence>
<proteinExistence type="inferred from homology"/>
<dbReference type="Gene3D" id="3.20.20.80">
    <property type="entry name" value="Glycosidases"/>
    <property type="match status" value="1"/>
</dbReference>
<evidence type="ECO:0000256" key="7">
    <source>
        <dbReference type="SAM" id="SignalP"/>
    </source>
</evidence>
<gene>
    <name evidence="9" type="ORF">U0035_13400</name>
</gene>
<dbReference type="Gene3D" id="2.60.40.1180">
    <property type="entry name" value="Golgi alpha-mannosidase II"/>
    <property type="match status" value="1"/>
</dbReference>
<feature type="signal peptide" evidence="7">
    <location>
        <begin position="1"/>
        <end position="19"/>
    </location>
</feature>
<evidence type="ECO:0000256" key="5">
    <source>
        <dbReference type="ARBA" id="ARBA00022801"/>
    </source>
</evidence>